<accession>W2K112</accession>
<reference evidence="1" key="1">
    <citation type="submission" date="2013-11" db="EMBL/GenBank/DDBJ databases">
        <title>The Genome Sequence of Phytophthora parasitica CHvinca01.</title>
        <authorList>
            <consortium name="The Broad Institute Genomics Platform"/>
            <person name="Russ C."/>
            <person name="Tyler B."/>
            <person name="Panabieres F."/>
            <person name="Shan W."/>
            <person name="Tripathy S."/>
            <person name="Grunwald N."/>
            <person name="Machado M."/>
            <person name="Johnson C.S."/>
            <person name="Arredondo F."/>
            <person name="Hong C."/>
            <person name="Coffey M."/>
            <person name="Young S.K."/>
            <person name="Zeng Q."/>
            <person name="Gargeya S."/>
            <person name="Fitzgerald M."/>
            <person name="Abouelleil A."/>
            <person name="Alvarado L."/>
            <person name="Chapman S.B."/>
            <person name="Gainer-Dewar J."/>
            <person name="Goldberg J."/>
            <person name="Griggs A."/>
            <person name="Gujja S."/>
            <person name="Hansen M."/>
            <person name="Howarth C."/>
            <person name="Imamovic A."/>
            <person name="Ireland A."/>
            <person name="Larimer J."/>
            <person name="McCowan C."/>
            <person name="Murphy C."/>
            <person name="Pearson M."/>
            <person name="Poon T.W."/>
            <person name="Priest M."/>
            <person name="Roberts A."/>
            <person name="Saif S."/>
            <person name="Shea T."/>
            <person name="Sykes S."/>
            <person name="Wortman J."/>
            <person name="Nusbaum C."/>
            <person name="Birren B."/>
        </authorList>
    </citation>
    <scope>NUCLEOTIDE SEQUENCE [LARGE SCALE GENOMIC DNA]</scope>
    <source>
        <strain evidence="1">CHvinca01</strain>
    </source>
</reference>
<dbReference type="EMBL" id="KI683360">
    <property type="protein sequence ID" value="ETL78100.1"/>
    <property type="molecule type" value="Genomic_DNA"/>
</dbReference>
<dbReference type="Proteomes" id="UP000054423">
    <property type="component" value="Unassembled WGS sequence"/>
</dbReference>
<proteinExistence type="predicted"/>
<dbReference type="AlphaFoldDB" id="W2K112"/>
<name>W2K112_PHYNI</name>
<sequence>MCTTLIANKAAKQRAYTLEVQPISVSLNASFGAKPKKKTDEVLHEQF</sequence>
<organism evidence="1">
    <name type="scientific">Phytophthora nicotianae</name>
    <name type="common">Potato buckeye rot agent</name>
    <name type="synonym">Phytophthora parasitica</name>
    <dbReference type="NCBI Taxonomy" id="4792"/>
    <lineage>
        <taxon>Eukaryota</taxon>
        <taxon>Sar</taxon>
        <taxon>Stramenopiles</taxon>
        <taxon>Oomycota</taxon>
        <taxon>Peronosporomycetes</taxon>
        <taxon>Peronosporales</taxon>
        <taxon>Peronosporaceae</taxon>
        <taxon>Phytophthora</taxon>
    </lineage>
</organism>
<gene>
    <name evidence="1" type="ORF">L917_21040</name>
</gene>
<evidence type="ECO:0000313" key="1">
    <source>
        <dbReference type="EMBL" id="ETL78100.1"/>
    </source>
</evidence>
<protein>
    <submittedName>
        <fullName evidence="1">Uncharacterized protein</fullName>
    </submittedName>
</protein>